<sequence>MAELTIKGNFVPNQRPERVQDFLIMAEESQEFIAAPGKLTCTYVPSLRQHQIDENTTGISEQRLRQIFDNDELNFLV</sequence>
<dbReference type="AlphaFoldDB" id="A0A3G2L5E2"/>
<reference evidence="1 2" key="1">
    <citation type="submission" date="2018-08" db="EMBL/GenBank/DDBJ databases">
        <title>The reduced genetic potential of extracellular carbohydrate catabolism in Euzebyella marina RN62, a Flavobacteriia bacterium isolated from the hadal water.</title>
        <authorList>
            <person name="Xue C."/>
        </authorList>
    </citation>
    <scope>NUCLEOTIDE SEQUENCE [LARGE SCALE GENOMIC DNA]</scope>
    <source>
        <strain evidence="1 2">RN62</strain>
    </source>
</reference>
<dbReference type="KEGG" id="emar:D1013_08940"/>
<proteinExistence type="predicted"/>
<organism evidence="1 2">
    <name type="scientific">Euzebyella marina</name>
    <dbReference type="NCBI Taxonomy" id="1761453"/>
    <lineage>
        <taxon>Bacteria</taxon>
        <taxon>Pseudomonadati</taxon>
        <taxon>Bacteroidota</taxon>
        <taxon>Flavobacteriia</taxon>
        <taxon>Flavobacteriales</taxon>
        <taxon>Flavobacteriaceae</taxon>
        <taxon>Euzebyella</taxon>
    </lineage>
</organism>
<evidence type="ECO:0000313" key="1">
    <source>
        <dbReference type="EMBL" id="AYN67477.1"/>
    </source>
</evidence>
<evidence type="ECO:0000313" key="2">
    <source>
        <dbReference type="Proteomes" id="UP000276309"/>
    </source>
</evidence>
<gene>
    <name evidence="1" type="ORF">D1013_08940</name>
</gene>
<dbReference type="EMBL" id="CP032050">
    <property type="protein sequence ID" value="AYN67477.1"/>
    <property type="molecule type" value="Genomic_DNA"/>
</dbReference>
<accession>A0A3G2L5E2</accession>
<dbReference type="RefSeq" id="WP_121848493.1">
    <property type="nucleotide sequence ID" value="NZ_CP032050.1"/>
</dbReference>
<protein>
    <submittedName>
        <fullName evidence="1">Uncharacterized protein</fullName>
    </submittedName>
</protein>
<dbReference type="Proteomes" id="UP000276309">
    <property type="component" value="Chromosome"/>
</dbReference>
<dbReference type="OrthoDB" id="1447997at2"/>
<keyword evidence="2" id="KW-1185">Reference proteome</keyword>
<name>A0A3G2L5E2_9FLAO</name>